<evidence type="ECO:0000256" key="13">
    <source>
        <dbReference type="HAMAP-Rule" id="MF_01849"/>
    </source>
</evidence>
<dbReference type="GO" id="GO:0002935">
    <property type="term" value="F:tRNA (adenine(37)-C2)-methyltransferase activity"/>
    <property type="evidence" value="ECO:0007669"/>
    <property type="project" value="UniProtKB-UniRule"/>
</dbReference>
<dbReference type="InterPro" id="IPR004383">
    <property type="entry name" value="rRNA_lsu_MTrfase_RlmN/Cfr"/>
</dbReference>
<feature type="binding site" evidence="13">
    <location>
        <position position="137"/>
    </location>
    <ligand>
        <name>[4Fe-4S] cluster</name>
        <dbReference type="ChEBI" id="CHEBI:49883"/>
        <note>4Fe-4S-S-AdoMet</note>
    </ligand>
</feature>
<dbReference type="Pfam" id="PF04055">
    <property type="entry name" value="Radical_SAM"/>
    <property type="match status" value="1"/>
</dbReference>
<dbReference type="GO" id="GO:0070475">
    <property type="term" value="P:rRNA base methylation"/>
    <property type="evidence" value="ECO:0007669"/>
    <property type="project" value="UniProtKB-UniRule"/>
</dbReference>
<dbReference type="SFLD" id="SFLDG01062">
    <property type="entry name" value="methyltransferase_(Class_A)"/>
    <property type="match status" value="1"/>
</dbReference>
<comment type="function">
    <text evidence="13">Specifically methylates position 2 of adenine 2503 in 23S rRNA and position 2 of adenine 37 in tRNAs.</text>
</comment>
<dbReference type="FunFam" id="3.20.20.70:FF:000014">
    <property type="entry name" value="Probable dual-specificity RNA methyltransferase RlmN"/>
    <property type="match status" value="1"/>
</dbReference>
<dbReference type="PANTHER" id="PTHR30544">
    <property type="entry name" value="23S RRNA METHYLTRANSFERASE"/>
    <property type="match status" value="1"/>
</dbReference>
<comment type="caution">
    <text evidence="16">The sequence shown here is derived from an EMBL/GenBank/DDBJ whole genome shotgun (WGS) entry which is preliminary data.</text>
</comment>
<evidence type="ECO:0000256" key="14">
    <source>
        <dbReference type="SAM" id="MobiDB-lite"/>
    </source>
</evidence>
<dbReference type="GO" id="GO:0005737">
    <property type="term" value="C:cytoplasm"/>
    <property type="evidence" value="ECO:0007669"/>
    <property type="project" value="UniProtKB-SubCell"/>
</dbReference>
<dbReference type="GO" id="GO:0000049">
    <property type="term" value="F:tRNA binding"/>
    <property type="evidence" value="ECO:0007669"/>
    <property type="project" value="UniProtKB-UniRule"/>
</dbReference>
<name>A0A538SRR1_UNCEI</name>
<evidence type="ECO:0000313" key="16">
    <source>
        <dbReference type="EMBL" id="TMQ54082.1"/>
    </source>
</evidence>
<accession>A0A538SRR1</accession>
<dbReference type="Gene3D" id="3.20.20.70">
    <property type="entry name" value="Aldolase class I"/>
    <property type="match status" value="1"/>
</dbReference>
<comment type="catalytic activity">
    <reaction evidence="13">
        <text>adenosine(37) in tRNA + 2 reduced [2Fe-2S]-[ferredoxin] + 2 S-adenosyl-L-methionine = 2-methyladenosine(37) in tRNA + 5'-deoxyadenosine + L-methionine + 2 oxidized [2Fe-2S]-[ferredoxin] + S-adenosyl-L-homocysteine</text>
        <dbReference type="Rhea" id="RHEA:43332"/>
        <dbReference type="Rhea" id="RHEA-COMP:10000"/>
        <dbReference type="Rhea" id="RHEA-COMP:10001"/>
        <dbReference type="Rhea" id="RHEA-COMP:10162"/>
        <dbReference type="Rhea" id="RHEA-COMP:10485"/>
        <dbReference type="ChEBI" id="CHEBI:17319"/>
        <dbReference type="ChEBI" id="CHEBI:33737"/>
        <dbReference type="ChEBI" id="CHEBI:33738"/>
        <dbReference type="ChEBI" id="CHEBI:57844"/>
        <dbReference type="ChEBI" id="CHEBI:57856"/>
        <dbReference type="ChEBI" id="CHEBI:59789"/>
        <dbReference type="ChEBI" id="CHEBI:74411"/>
        <dbReference type="ChEBI" id="CHEBI:74497"/>
        <dbReference type="EC" id="2.1.1.192"/>
    </reaction>
</comment>
<dbReference type="GO" id="GO:0070040">
    <property type="term" value="F:rRNA (adenine(2503)-C2-)-methyltransferase activity"/>
    <property type="evidence" value="ECO:0007669"/>
    <property type="project" value="UniProtKB-UniRule"/>
</dbReference>
<dbReference type="SUPFAM" id="SSF102114">
    <property type="entry name" value="Radical SAM enzymes"/>
    <property type="match status" value="1"/>
</dbReference>
<evidence type="ECO:0000256" key="11">
    <source>
        <dbReference type="ARBA" id="ARBA00023014"/>
    </source>
</evidence>
<dbReference type="SMART" id="SM00729">
    <property type="entry name" value="Elp3"/>
    <property type="match status" value="1"/>
</dbReference>
<dbReference type="CDD" id="cd01335">
    <property type="entry name" value="Radical_SAM"/>
    <property type="match status" value="1"/>
</dbReference>
<keyword evidence="5 13" id="KW-0489">Methyltransferase</keyword>
<comment type="subcellular location">
    <subcellularLocation>
        <location evidence="1 13">Cytoplasm</location>
    </subcellularLocation>
</comment>
<comment type="cofactor">
    <cofactor evidence="13">
        <name>[4Fe-4S] cluster</name>
        <dbReference type="ChEBI" id="CHEBI:49883"/>
    </cofactor>
    <text evidence="13">Binds 1 [4Fe-4S] cluster. The cluster is coordinated with 3 cysteines and an exchangeable S-adenosyl-L-methionine.</text>
</comment>
<keyword evidence="6 13" id="KW-0808">Transferase</keyword>
<dbReference type="HAMAP" id="MF_01849">
    <property type="entry name" value="RNA_methyltr_RlmN"/>
    <property type="match status" value="1"/>
</dbReference>
<feature type="binding site" evidence="13">
    <location>
        <position position="140"/>
    </location>
    <ligand>
        <name>[4Fe-4S] cluster</name>
        <dbReference type="ChEBI" id="CHEBI:49883"/>
        <note>4Fe-4S-S-AdoMet</note>
    </ligand>
</feature>
<feature type="binding site" evidence="13">
    <location>
        <position position="214"/>
    </location>
    <ligand>
        <name>S-adenosyl-L-methionine</name>
        <dbReference type="ChEBI" id="CHEBI:59789"/>
    </ligand>
</feature>
<evidence type="ECO:0000313" key="17">
    <source>
        <dbReference type="Proteomes" id="UP000319829"/>
    </source>
</evidence>
<evidence type="ECO:0000256" key="6">
    <source>
        <dbReference type="ARBA" id="ARBA00022679"/>
    </source>
</evidence>
<feature type="region of interest" description="Disordered" evidence="14">
    <location>
        <begin position="1"/>
        <end position="26"/>
    </location>
</feature>
<dbReference type="InterPro" id="IPR048641">
    <property type="entry name" value="RlmN_N"/>
</dbReference>
<dbReference type="EMBL" id="VBOU01000077">
    <property type="protein sequence ID" value="TMQ54082.1"/>
    <property type="molecule type" value="Genomic_DNA"/>
</dbReference>
<feature type="binding site" evidence="13">
    <location>
        <begin position="237"/>
        <end position="239"/>
    </location>
    <ligand>
        <name>S-adenosyl-L-methionine</name>
        <dbReference type="ChEBI" id="CHEBI:59789"/>
    </ligand>
</feature>
<keyword evidence="4 13" id="KW-0698">rRNA processing</keyword>
<feature type="active site" description="S-methylcysteine intermediate" evidence="13">
    <location>
        <position position="356"/>
    </location>
</feature>
<dbReference type="PIRSF" id="PIRSF006004">
    <property type="entry name" value="CHP00048"/>
    <property type="match status" value="1"/>
</dbReference>
<protein>
    <recommendedName>
        <fullName evidence="13">Probable dual-specificity RNA methyltransferase RlmN</fullName>
        <ecNumber evidence="13">2.1.1.192</ecNumber>
    </recommendedName>
    <alternativeName>
        <fullName evidence="13">23S rRNA (adenine(2503)-C(2))-methyltransferase</fullName>
    </alternativeName>
    <alternativeName>
        <fullName evidence="13">23S rRNA m2A2503 methyltransferase</fullName>
    </alternativeName>
    <alternativeName>
        <fullName evidence="13">Ribosomal RNA large subunit methyltransferase N</fullName>
    </alternativeName>
    <alternativeName>
        <fullName evidence="13">tRNA (adenine(37)-C(2))-methyltransferase</fullName>
    </alternativeName>
    <alternativeName>
        <fullName evidence="13">tRNA m2A37 methyltransferase</fullName>
    </alternativeName>
</protein>
<dbReference type="GO" id="GO:0019843">
    <property type="term" value="F:rRNA binding"/>
    <property type="evidence" value="ECO:0007669"/>
    <property type="project" value="UniProtKB-UniRule"/>
</dbReference>
<dbReference type="SFLD" id="SFLDF00275">
    <property type="entry name" value="adenosine_C2_methyltransferase"/>
    <property type="match status" value="1"/>
</dbReference>
<feature type="active site" description="Proton acceptor" evidence="13">
    <location>
        <position position="113"/>
    </location>
</feature>
<keyword evidence="2 13" id="KW-0004">4Fe-4S</keyword>
<dbReference type="InterPro" id="IPR040072">
    <property type="entry name" value="Methyltransferase_A"/>
</dbReference>
<dbReference type="PANTHER" id="PTHR30544:SF5">
    <property type="entry name" value="RADICAL SAM CORE DOMAIN-CONTAINING PROTEIN"/>
    <property type="match status" value="1"/>
</dbReference>
<dbReference type="InterPro" id="IPR058240">
    <property type="entry name" value="rSAM_sf"/>
</dbReference>
<evidence type="ECO:0000256" key="8">
    <source>
        <dbReference type="ARBA" id="ARBA00022694"/>
    </source>
</evidence>
<reference evidence="16 17" key="1">
    <citation type="journal article" date="2019" name="Nat. Microbiol.">
        <title>Mediterranean grassland soil C-N compound turnover is dependent on rainfall and depth, and is mediated by genomically divergent microorganisms.</title>
        <authorList>
            <person name="Diamond S."/>
            <person name="Andeer P.F."/>
            <person name="Li Z."/>
            <person name="Crits-Christoph A."/>
            <person name="Burstein D."/>
            <person name="Anantharaman K."/>
            <person name="Lane K.R."/>
            <person name="Thomas B.C."/>
            <person name="Pan C."/>
            <person name="Northen T.R."/>
            <person name="Banfield J.F."/>
        </authorList>
    </citation>
    <scope>NUCLEOTIDE SEQUENCE [LARGE SCALE GENOMIC DNA]</scope>
    <source>
        <strain evidence="16">WS_4</strain>
    </source>
</reference>
<dbReference type="PROSITE" id="PS51918">
    <property type="entry name" value="RADICAL_SAM"/>
    <property type="match status" value="1"/>
</dbReference>
<feature type="binding site" evidence="13">
    <location>
        <position position="313"/>
    </location>
    <ligand>
        <name>S-adenosyl-L-methionine</name>
        <dbReference type="ChEBI" id="CHEBI:59789"/>
    </ligand>
</feature>
<keyword evidence="3 13" id="KW-0963">Cytoplasm</keyword>
<evidence type="ECO:0000256" key="7">
    <source>
        <dbReference type="ARBA" id="ARBA00022691"/>
    </source>
</evidence>
<evidence type="ECO:0000256" key="12">
    <source>
        <dbReference type="ARBA" id="ARBA00023157"/>
    </source>
</evidence>
<comment type="similarity">
    <text evidence="13">Belongs to the radical SAM superfamily. RlmN family.</text>
</comment>
<dbReference type="Gene3D" id="1.10.150.530">
    <property type="match status" value="1"/>
</dbReference>
<evidence type="ECO:0000256" key="4">
    <source>
        <dbReference type="ARBA" id="ARBA00022552"/>
    </source>
</evidence>
<evidence type="ECO:0000256" key="3">
    <source>
        <dbReference type="ARBA" id="ARBA00022490"/>
    </source>
</evidence>
<dbReference type="NCBIfam" id="TIGR00048">
    <property type="entry name" value="rRNA_mod_RlmN"/>
    <property type="match status" value="1"/>
</dbReference>
<evidence type="ECO:0000259" key="15">
    <source>
        <dbReference type="PROSITE" id="PS51918"/>
    </source>
</evidence>
<keyword evidence="7 13" id="KW-0949">S-adenosyl-L-methionine</keyword>
<comment type="caution">
    <text evidence="13">Lacks conserved residue(s) required for the propagation of feature annotation.</text>
</comment>
<dbReference type="GO" id="GO:0030488">
    <property type="term" value="P:tRNA methylation"/>
    <property type="evidence" value="ECO:0007669"/>
    <property type="project" value="UniProtKB-UniRule"/>
</dbReference>
<dbReference type="InterPro" id="IPR006638">
    <property type="entry name" value="Elp3/MiaA/NifB-like_rSAM"/>
</dbReference>
<evidence type="ECO:0000256" key="9">
    <source>
        <dbReference type="ARBA" id="ARBA00022723"/>
    </source>
</evidence>
<feature type="binding site" evidence="13">
    <location>
        <begin position="182"/>
        <end position="183"/>
    </location>
    <ligand>
        <name>S-adenosyl-L-methionine</name>
        <dbReference type="ChEBI" id="CHEBI:59789"/>
    </ligand>
</feature>
<evidence type="ECO:0000256" key="10">
    <source>
        <dbReference type="ARBA" id="ARBA00023004"/>
    </source>
</evidence>
<dbReference type="SFLD" id="SFLDS00029">
    <property type="entry name" value="Radical_SAM"/>
    <property type="match status" value="1"/>
</dbReference>
<gene>
    <name evidence="13 16" type="primary">rlmN</name>
    <name evidence="16" type="ORF">E6K74_07535</name>
</gene>
<dbReference type="InterPro" id="IPR013785">
    <property type="entry name" value="Aldolase_TIM"/>
</dbReference>
<evidence type="ECO:0000256" key="5">
    <source>
        <dbReference type="ARBA" id="ARBA00022603"/>
    </source>
</evidence>
<dbReference type="GO" id="GO:0051539">
    <property type="term" value="F:4 iron, 4 sulfur cluster binding"/>
    <property type="evidence" value="ECO:0007669"/>
    <property type="project" value="UniProtKB-UniRule"/>
</dbReference>
<comment type="catalytic activity">
    <reaction evidence="13">
        <text>adenosine(2503) in 23S rRNA + 2 reduced [2Fe-2S]-[ferredoxin] + 2 S-adenosyl-L-methionine = 2-methyladenosine(2503) in 23S rRNA + 5'-deoxyadenosine + L-methionine + 2 oxidized [2Fe-2S]-[ferredoxin] + S-adenosyl-L-homocysteine</text>
        <dbReference type="Rhea" id="RHEA:42916"/>
        <dbReference type="Rhea" id="RHEA-COMP:10000"/>
        <dbReference type="Rhea" id="RHEA-COMP:10001"/>
        <dbReference type="Rhea" id="RHEA-COMP:10152"/>
        <dbReference type="Rhea" id="RHEA-COMP:10282"/>
        <dbReference type="ChEBI" id="CHEBI:17319"/>
        <dbReference type="ChEBI" id="CHEBI:33737"/>
        <dbReference type="ChEBI" id="CHEBI:33738"/>
        <dbReference type="ChEBI" id="CHEBI:57844"/>
        <dbReference type="ChEBI" id="CHEBI:57856"/>
        <dbReference type="ChEBI" id="CHEBI:59789"/>
        <dbReference type="ChEBI" id="CHEBI:74411"/>
        <dbReference type="ChEBI" id="CHEBI:74497"/>
        <dbReference type="EC" id="2.1.1.192"/>
    </reaction>
</comment>
<organism evidence="16 17">
    <name type="scientific">Eiseniibacteriota bacterium</name>
    <dbReference type="NCBI Taxonomy" id="2212470"/>
    <lineage>
        <taxon>Bacteria</taxon>
        <taxon>Candidatus Eiseniibacteriota</taxon>
    </lineage>
</organism>
<dbReference type="InterPro" id="IPR007197">
    <property type="entry name" value="rSAM"/>
</dbReference>
<sequence length="367" mass="40932">MEVKSETLARSKNGPPLTAPEPRENLLGRPVSDLERLFYSIGEKPYRGRQVADWIYGRGVSDFASMTNLPATLRSKLAERFVIGVLDERSRRETADRRTRKVAFELPGGGIIESVYMSTPSRFTFCLSSQHGCAFACRFCATGRMGRGRNLSAGEILEQAFRLRNELPPGGRDFNVVMMGMGEPLENYDAVIEALTILTDPAGMAVPVKRITISTVGLAPQIIRLADQGHRFRLAVSLHAAADEQRSKLMPINRRFPLEQLMRAVRHHVERTGRRVTFEYILLEELNDTVADAARLVRLVAQLPCKINLIPYNPIGPGRFKRPTPERIRRFAEYLRPRVPAVTVRYSQGVDIGAACGQLAGEAESAT</sequence>
<feature type="binding site" evidence="13">
    <location>
        <position position="133"/>
    </location>
    <ligand>
        <name>[4Fe-4S] cluster</name>
        <dbReference type="ChEBI" id="CHEBI:49883"/>
        <note>4Fe-4S-S-AdoMet</note>
    </ligand>
</feature>
<keyword evidence="11 13" id="KW-0411">Iron-sulfur</keyword>
<dbReference type="GO" id="GO:0046872">
    <property type="term" value="F:metal ion binding"/>
    <property type="evidence" value="ECO:0007669"/>
    <property type="project" value="UniProtKB-KW"/>
</dbReference>
<proteinExistence type="inferred from homology"/>
<dbReference type="Proteomes" id="UP000319829">
    <property type="component" value="Unassembled WGS sequence"/>
</dbReference>
<keyword evidence="8 13" id="KW-0819">tRNA processing</keyword>
<evidence type="ECO:0000256" key="2">
    <source>
        <dbReference type="ARBA" id="ARBA00022485"/>
    </source>
</evidence>
<evidence type="ECO:0000256" key="1">
    <source>
        <dbReference type="ARBA" id="ARBA00004496"/>
    </source>
</evidence>
<comment type="miscellaneous">
    <text evidence="13">Reaction proceeds by a ping-pong mechanism involving intermediate methylation of a conserved cysteine residue.</text>
</comment>
<dbReference type="AlphaFoldDB" id="A0A538SRR1"/>
<feature type="domain" description="Radical SAM core" evidence="15">
    <location>
        <begin position="119"/>
        <end position="351"/>
    </location>
</feature>
<dbReference type="EC" id="2.1.1.192" evidence="13"/>
<dbReference type="Pfam" id="PF21016">
    <property type="entry name" value="RlmN_N"/>
    <property type="match status" value="1"/>
</dbReference>
<keyword evidence="10 13" id="KW-0408">Iron</keyword>
<keyword evidence="9 13" id="KW-0479">Metal-binding</keyword>
<dbReference type="InterPro" id="IPR027492">
    <property type="entry name" value="RNA_MTrfase_RlmN"/>
</dbReference>
<keyword evidence="12 13" id="KW-1015">Disulfide bond</keyword>